<dbReference type="STRING" id="45071.Lpar_1445"/>
<reference evidence="3 4" key="1">
    <citation type="submission" date="2016-02" db="EMBL/GenBank/DDBJ databases">
        <title>Secondary metabolites in Legionella.</title>
        <authorList>
            <person name="Tobias N.J."/>
            <person name="Bode H.B."/>
        </authorList>
    </citation>
    <scope>NUCLEOTIDE SEQUENCE [LARGE SCALE GENOMIC DNA]</scope>
    <source>
        <strain evidence="3 4">DSM 19216</strain>
    </source>
</reference>
<dbReference type="Gene3D" id="3.40.50.300">
    <property type="entry name" value="P-loop containing nucleotide triphosphate hydrolases"/>
    <property type="match status" value="1"/>
</dbReference>
<dbReference type="OrthoDB" id="9815944at2"/>
<keyword evidence="4" id="KW-1185">Reference proteome</keyword>
<name>A0A1E5JVW8_9GAMM</name>
<dbReference type="Pfam" id="PF20469">
    <property type="entry name" value="OLD-like_TOPRIM"/>
    <property type="match status" value="1"/>
</dbReference>
<dbReference type="InterPro" id="IPR041685">
    <property type="entry name" value="AAA_GajA/Old/RecF-like"/>
</dbReference>
<dbReference type="PANTHER" id="PTHR43581:SF4">
    <property type="entry name" value="ATP_GTP PHOSPHATASE"/>
    <property type="match status" value="1"/>
</dbReference>
<evidence type="ECO:0000313" key="4">
    <source>
        <dbReference type="Proteomes" id="UP000095229"/>
    </source>
</evidence>
<proteinExistence type="predicted"/>
<dbReference type="RefSeq" id="WP_058517322.1">
    <property type="nucleotide sequence ID" value="NZ_CAAAIE010000005.1"/>
</dbReference>
<dbReference type="CDD" id="cd01026">
    <property type="entry name" value="TOPRIM_OLD"/>
    <property type="match status" value="1"/>
</dbReference>
<dbReference type="PANTHER" id="PTHR43581">
    <property type="entry name" value="ATP/GTP PHOSPHATASE"/>
    <property type="match status" value="1"/>
</dbReference>
<comment type="caution">
    <text evidence="3">The sequence shown here is derived from an EMBL/GenBank/DDBJ whole genome shotgun (WGS) entry which is preliminary data.</text>
</comment>
<accession>A0A1E5JVW8</accession>
<evidence type="ECO:0000259" key="1">
    <source>
        <dbReference type="Pfam" id="PF13175"/>
    </source>
</evidence>
<dbReference type="InterPro" id="IPR051396">
    <property type="entry name" value="Bact_Antivir_Def_Nuclease"/>
</dbReference>
<gene>
    <name evidence="3" type="primary">smc_3</name>
    <name evidence="3" type="ORF">lpari_00389</name>
</gene>
<evidence type="ECO:0000313" key="3">
    <source>
        <dbReference type="EMBL" id="OEH48630.1"/>
    </source>
</evidence>
<dbReference type="Proteomes" id="UP000095229">
    <property type="component" value="Unassembled WGS sequence"/>
</dbReference>
<dbReference type="SUPFAM" id="SSF52540">
    <property type="entry name" value="P-loop containing nucleoside triphosphate hydrolases"/>
    <property type="match status" value="1"/>
</dbReference>
<feature type="domain" description="OLD protein-like TOPRIM" evidence="2">
    <location>
        <begin position="423"/>
        <end position="495"/>
    </location>
</feature>
<dbReference type="EMBL" id="LSOG01000010">
    <property type="protein sequence ID" value="OEH48630.1"/>
    <property type="molecule type" value="Genomic_DNA"/>
</dbReference>
<feature type="domain" description="Endonuclease GajA/Old nuclease/RecF-like AAA" evidence="1">
    <location>
        <begin position="1"/>
        <end position="376"/>
    </location>
</feature>
<dbReference type="GO" id="GO:0005524">
    <property type="term" value="F:ATP binding"/>
    <property type="evidence" value="ECO:0007669"/>
    <property type="project" value="InterPro"/>
</dbReference>
<sequence>MRICKLTVENVKSFLNKAELILDSNISIIIGPNGGGKSNLLDILVIVIRKFLYGSQYQQESNTSQQFEYRFNEKLKEMILEPHSLGTNRPQFIEIEIECTQEDIQKMEEMKRNAKRLEEIPGYKYKEAGLSTLTEKWDLNLIQPGEKFKFELRDDTFIPTSENKEGAGFFHTYLSLYERYAQIQDEYHEKPLVTPFLFLSANRGLNFKTDIELHQYDEYELNKQVGSTTSRSNSQIINFAIGQIIQKYRRLLDTHIKPMEYLKKEEHIKELDAFLENMGYSWDISCISSNRNHYDLKLKKNGIEFPIGSASSGEIELLTYLFTIYFLNVSDAIIIIDEAELHLHPQWQKSLFDLFIKLSKDTGNQFIISTHSPSFITPHSIEYVSRVYNNKVQSQIVRLNKDDLPEAKQLLKMINSQNNEVIFFADEVTLVEGQSDRIFFKALFNHFNVANENSGLTSNSKIIEFIDVGGKSSFEHYSKLLQLLCIKSNIIADLDYALNIGSSDIKKLLTPDYKKLRESLCQIGSMDGIQLIKMLDDAIDTTNLEDLQNFRDYLNIRHQKIRKDLNSDEEKVIDDFINELKESNCFILRKGSLEDYLPTGFKCKDTNKIISLINEEHFTSSLPAEGLKELEEILKTIIGI</sequence>
<dbReference type="PATRIC" id="fig|45071.6.peg.1553"/>
<dbReference type="GO" id="GO:0016887">
    <property type="term" value="F:ATP hydrolysis activity"/>
    <property type="evidence" value="ECO:0007669"/>
    <property type="project" value="InterPro"/>
</dbReference>
<protein>
    <submittedName>
        <fullName evidence="3">Chromosome partition protein Smc</fullName>
    </submittedName>
</protein>
<dbReference type="InterPro" id="IPR027417">
    <property type="entry name" value="P-loop_NTPase"/>
</dbReference>
<dbReference type="AlphaFoldDB" id="A0A1E5JVW8"/>
<dbReference type="InterPro" id="IPR034139">
    <property type="entry name" value="TOPRIM_OLD"/>
</dbReference>
<dbReference type="Pfam" id="PF13175">
    <property type="entry name" value="AAA_15"/>
    <property type="match status" value="1"/>
</dbReference>
<organism evidence="3 4">
    <name type="scientific">Legionella parisiensis</name>
    <dbReference type="NCBI Taxonomy" id="45071"/>
    <lineage>
        <taxon>Bacteria</taxon>
        <taxon>Pseudomonadati</taxon>
        <taxon>Pseudomonadota</taxon>
        <taxon>Gammaproteobacteria</taxon>
        <taxon>Legionellales</taxon>
        <taxon>Legionellaceae</taxon>
        <taxon>Legionella</taxon>
    </lineage>
</organism>
<evidence type="ECO:0000259" key="2">
    <source>
        <dbReference type="Pfam" id="PF20469"/>
    </source>
</evidence>